<name>A0A1G4W5M0_9FLAO</name>
<dbReference type="RefSeq" id="WP_023577522.1">
    <property type="nucleotide sequence ID" value="NZ_CBCSBQ010000020.1"/>
</dbReference>
<dbReference type="STRING" id="329186.SAMN02927925_02492"/>
<protein>
    <submittedName>
        <fullName evidence="1">Uncharacterized protein</fullName>
    </submittedName>
</protein>
<proteinExistence type="predicted"/>
<dbReference type="Proteomes" id="UP000182124">
    <property type="component" value="Unassembled WGS sequence"/>
</dbReference>
<organism evidence="1 2">
    <name type="scientific">Flavobacterium saliperosum</name>
    <dbReference type="NCBI Taxonomy" id="329186"/>
    <lineage>
        <taxon>Bacteria</taxon>
        <taxon>Pseudomonadati</taxon>
        <taxon>Bacteroidota</taxon>
        <taxon>Flavobacteriia</taxon>
        <taxon>Flavobacteriales</taxon>
        <taxon>Flavobacteriaceae</taxon>
        <taxon>Flavobacterium</taxon>
    </lineage>
</organism>
<dbReference type="AlphaFoldDB" id="A0A1G4W5M0"/>
<dbReference type="eggNOG" id="ENOG5030YYZ">
    <property type="taxonomic scope" value="Bacteria"/>
</dbReference>
<sequence>MDIIKVKRYINYYELDFSFIDNTTISTFFATVTRLAVTRAKIRYQRFGDKYIFIQGITNKDGIINAKVRCVRLDLFPELINMNTDVVTEIEGDEYDGIVETTHILMDCRKSKTTIAVEYNHPGAKIIDIVGYLTRIGIDQGEVEKIGYAPIVNSDLTRLKTRINRISELTMKVHKDNLPKLKKMDGNIFQSAQAATNHFENQYAVLDFKVDYRTFSDTPMIKNSLFNLINFLSENPSDRHIFNYLKVKAEDEEKNNLLETFDLLLDKIYSPVKVQRKRKQKTIISEDMFEKMFAELDKLRLR</sequence>
<reference evidence="1 2" key="1">
    <citation type="submission" date="2016-10" db="EMBL/GenBank/DDBJ databases">
        <authorList>
            <person name="de Groot N.N."/>
        </authorList>
    </citation>
    <scope>NUCLEOTIDE SEQUENCE [LARGE SCALE GENOMIC DNA]</scope>
    <source>
        <strain evidence="1 2">CGMCC 1.3801</strain>
    </source>
</reference>
<evidence type="ECO:0000313" key="2">
    <source>
        <dbReference type="Proteomes" id="UP000182124"/>
    </source>
</evidence>
<evidence type="ECO:0000313" key="1">
    <source>
        <dbReference type="EMBL" id="SCX17125.1"/>
    </source>
</evidence>
<dbReference type="EMBL" id="FMTY01000007">
    <property type="protein sequence ID" value="SCX17125.1"/>
    <property type="molecule type" value="Genomic_DNA"/>
</dbReference>
<gene>
    <name evidence="1" type="ORF">SAMN02927925_02492</name>
</gene>
<accession>A0A1G4W5M0</accession>